<name>A0A4U0P6B1_9SPHI</name>
<evidence type="ECO:0000313" key="12">
    <source>
        <dbReference type="EMBL" id="TJZ62953.1"/>
    </source>
</evidence>
<dbReference type="InterPro" id="IPR007863">
    <property type="entry name" value="Peptidase_M16_C"/>
</dbReference>
<protein>
    <submittedName>
        <fullName evidence="12">Insulinase family protein</fullName>
    </submittedName>
</protein>
<keyword evidence="9" id="KW-0732">Signal</keyword>
<dbReference type="EMBL" id="SUME01000001">
    <property type="protein sequence ID" value="TJZ62953.1"/>
    <property type="molecule type" value="Genomic_DNA"/>
</dbReference>
<proteinExistence type="inferred from homology"/>
<dbReference type="PROSITE" id="PS00143">
    <property type="entry name" value="INSULINASE"/>
    <property type="match status" value="1"/>
</dbReference>
<dbReference type="Pfam" id="PF00675">
    <property type="entry name" value="Peptidase_M16"/>
    <property type="match status" value="1"/>
</dbReference>
<gene>
    <name evidence="12" type="ORF">FAZ15_01230</name>
</gene>
<feature type="signal peptide" evidence="9">
    <location>
        <begin position="1"/>
        <end position="21"/>
    </location>
</feature>
<evidence type="ECO:0000256" key="7">
    <source>
        <dbReference type="ARBA" id="ARBA00023049"/>
    </source>
</evidence>
<dbReference type="Gene3D" id="3.30.830.10">
    <property type="entry name" value="Metalloenzyme, LuxS/M16 peptidase-like"/>
    <property type="match status" value="4"/>
</dbReference>
<evidence type="ECO:0000256" key="8">
    <source>
        <dbReference type="RuleBase" id="RU004447"/>
    </source>
</evidence>
<comment type="similarity">
    <text evidence="2 8">Belongs to the peptidase M16 family.</text>
</comment>
<evidence type="ECO:0000256" key="9">
    <source>
        <dbReference type="SAM" id="SignalP"/>
    </source>
</evidence>
<keyword evidence="4" id="KW-0479">Metal-binding</keyword>
<dbReference type="InterPro" id="IPR011765">
    <property type="entry name" value="Pept_M16_N"/>
</dbReference>
<keyword evidence="6" id="KW-0862">Zinc</keyword>
<dbReference type="InterPro" id="IPR050626">
    <property type="entry name" value="Peptidase_M16"/>
</dbReference>
<evidence type="ECO:0000259" key="10">
    <source>
        <dbReference type="Pfam" id="PF00675"/>
    </source>
</evidence>
<dbReference type="GO" id="GO:0046872">
    <property type="term" value="F:metal ion binding"/>
    <property type="evidence" value="ECO:0007669"/>
    <property type="project" value="UniProtKB-KW"/>
</dbReference>
<reference evidence="12 13" key="1">
    <citation type="submission" date="2019-04" db="EMBL/GenBank/DDBJ databases">
        <title>Sphingobacterium olei sp. nov., isolated from oil-contaminated soil.</title>
        <authorList>
            <person name="Liu B."/>
        </authorList>
    </citation>
    <scope>NUCLEOTIDE SEQUENCE [LARGE SCALE GENOMIC DNA]</scope>
    <source>
        <strain evidence="12 13">HAL-9</strain>
    </source>
</reference>
<feature type="domain" description="Peptidase M16 C-terminal" evidence="11">
    <location>
        <begin position="696"/>
        <end position="848"/>
    </location>
</feature>
<evidence type="ECO:0000259" key="11">
    <source>
        <dbReference type="Pfam" id="PF05193"/>
    </source>
</evidence>
<keyword evidence="5" id="KW-0378">Hydrolase</keyword>
<dbReference type="InterPro" id="IPR001431">
    <property type="entry name" value="Pept_M16_Zn_BS"/>
</dbReference>
<feature type="chain" id="PRO_5020642708" evidence="9">
    <location>
        <begin position="22"/>
        <end position="933"/>
    </location>
</feature>
<dbReference type="RefSeq" id="WP_136899331.1">
    <property type="nucleotide sequence ID" value="NZ_SUME01000001.1"/>
</dbReference>
<evidence type="ECO:0000313" key="13">
    <source>
        <dbReference type="Proteomes" id="UP000306808"/>
    </source>
</evidence>
<dbReference type="SUPFAM" id="SSF63411">
    <property type="entry name" value="LuxS/MPP-like metallohydrolase"/>
    <property type="match status" value="4"/>
</dbReference>
<evidence type="ECO:0000256" key="5">
    <source>
        <dbReference type="ARBA" id="ARBA00022801"/>
    </source>
</evidence>
<dbReference type="GO" id="GO:0006508">
    <property type="term" value="P:proteolysis"/>
    <property type="evidence" value="ECO:0007669"/>
    <property type="project" value="UniProtKB-KW"/>
</dbReference>
<sequence>MTRTFYIFLLSCVGTIVGSFAFGQSSQQTLIKGKLKNGLTYYVRPNAYPTGEAVYRLFLKTGSLAEKEAQKGLAHFLEHMAFNGTKHFPGDSLVRFLELQGAKFGKDLNAHTSYNETVYKLQLPSKDTSLVDMTLTILADWAGGLTLDSVAVEKERKVIYSEWLSRKSGNEAVNDAFLNALFNGSRYADRKVIGDTAVILHAPAQQLRDYYNDWYNPGVMAVAVVGDIDAEWVTGRIKEKFGRIPVGKKKLKEWPIPNYRKNTFKQVISDGEKKAELNIIRLLNLPRPVRNKKEYKDYMEEGLLRMLLRKRWSDLSFDNPTYSKASVQSSGFLNTKQLLTANLVINPDKPDSSVIEFAMRIAQLAQYGFDKNEIATVKKSYEAQLKNKAESKRPTSSAVLMDELYDDFYKRQPVIAVQDEYNWYMKNVDRIDSVSLLRHFQQWYNPDKAYYLLTGYPQIEAKLPSEADILKWFKDAQRKKQPRYHKAMDLVENLIEDRPTPATVTHTEQRKAVNATEVKLSNGVNVIFRRPVLESDRVTVTGFRKGGLYTLDSADYVSGLYAGQIVALSGAGDLSRESLNHYLTGKSASVRFLIDKTRSGIAGSAENSDSETLFQLIYLKWTAPRLDQAIFAQVKEKAIDSYRHTNQTPAATFGRDLGYLLNGYDYITRELTDSVIERELLADRTLPVFDRAFGAANGFTFIVTGDPEDEHLQELVNTYIGGLPTGTVDTTYRYSRHTRLVPATFEKYVGETAKASVWLSYQTTDIPMDHQTYELMNDAATAVLQSQLLKELREEMGMVYSVSVSGSATPYPDPLARTSIRFSCKPEDVDILIQTVQKRMLELVENPASIAATLEDVKSNLRKEMALNKQRDSFWSSYIRNSLFNNEGSLDFVSQYDTLVDRISVMDVADFVRTQIMQTPLIRAVLYPKSLKK</sequence>
<comment type="caution">
    <text evidence="12">The sequence shown here is derived from an EMBL/GenBank/DDBJ whole genome shotgun (WGS) entry which is preliminary data.</text>
</comment>
<dbReference type="Pfam" id="PF05193">
    <property type="entry name" value="Peptidase_M16_C"/>
    <property type="match status" value="2"/>
</dbReference>
<keyword evidence="13" id="KW-1185">Reference proteome</keyword>
<comment type="cofactor">
    <cofactor evidence="1">
        <name>Zn(2+)</name>
        <dbReference type="ChEBI" id="CHEBI:29105"/>
    </cofactor>
</comment>
<dbReference type="PANTHER" id="PTHR43690">
    <property type="entry name" value="NARDILYSIN"/>
    <property type="match status" value="1"/>
</dbReference>
<feature type="domain" description="Peptidase M16 C-terminal" evidence="11">
    <location>
        <begin position="204"/>
        <end position="380"/>
    </location>
</feature>
<organism evidence="12 13">
    <name type="scientific">Sphingobacterium olei</name>
    <dbReference type="NCBI Taxonomy" id="2571155"/>
    <lineage>
        <taxon>Bacteria</taxon>
        <taxon>Pseudomonadati</taxon>
        <taxon>Bacteroidota</taxon>
        <taxon>Sphingobacteriia</taxon>
        <taxon>Sphingobacteriales</taxon>
        <taxon>Sphingobacteriaceae</taxon>
        <taxon>Sphingobacterium</taxon>
    </lineage>
</organism>
<keyword evidence="7" id="KW-0482">Metalloprotease</keyword>
<evidence type="ECO:0000256" key="2">
    <source>
        <dbReference type="ARBA" id="ARBA00007261"/>
    </source>
</evidence>
<dbReference type="PANTHER" id="PTHR43690:SF17">
    <property type="entry name" value="PROTEIN YHJJ"/>
    <property type="match status" value="1"/>
</dbReference>
<dbReference type="GO" id="GO:0004222">
    <property type="term" value="F:metalloendopeptidase activity"/>
    <property type="evidence" value="ECO:0007669"/>
    <property type="project" value="InterPro"/>
</dbReference>
<feature type="domain" description="Peptidase M16 N-terminal" evidence="10">
    <location>
        <begin position="49"/>
        <end position="184"/>
    </location>
</feature>
<dbReference type="AlphaFoldDB" id="A0A4U0P6B1"/>
<evidence type="ECO:0000256" key="3">
    <source>
        <dbReference type="ARBA" id="ARBA00022670"/>
    </source>
</evidence>
<accession>A0A4U0P6B1</accession>
<keyword evidence="3" id="KW-0645">Protease</keyword>
<dbReference type="InterPro" id="IPR011249">
    <property type="entry name" value="Metalloenz_LuxS/M16"/>
</dbReference>
<evidence type="ECO:0000256" key="4">
    <source>
        <dbReference type="ARBA" id="ARBA00022723"/>
    </source>
</evidence>
<dbReference type="Proteomes" id="UP000306808">
    <property type="component" value="Unassembled WGS sequence"/>
</dbReference>
<evidence type="ECO:0000256" key="6">
    <source>
        <dbReference type="ARBA" id="ARBA00022833"/>
    </source>
</evidence>
<evidence type="ECO:0000256" key="1">
    <source>
        <dbReference type="ARBA" id="ARBA00001947"/>
    </source>
</evidence>
<dbReference type="OrthoDB" id="9811314at2"/>